<gene>
    <name evidence="2" type="ordered locus">Snas_0737</name>
</gene>
<dbReference type="AlphaFoldDB" id="D3Q7U4"/>
<dbReference type="Proteomes" id="UP000000844">
    <property type="component" value="Chromosome"/>
</dbReference>
<dbReference type="SUPFAM" id="SSF101478">
    <property type="entry name" value="ADP-ribosylglycohydrolase"/>
    <property type="match status" value="1"/>
</dbReference>
<feature type="binding site" evidence="1">
    <location>
        <position position="340"/>
    </location>
    <ligand>
        <name>Mg(2+)</name>
        <dbReference type="ChEBI" id="CHEBI:18420"/>
        <label>1</label>
    </ligand>
</feature>
<feature type="binding site" evidence="1">
    <location>
        <position position="130"/>
    </location>
    <ligand>
        <name>Mg(2+)</name>
        <dbReference type="ChEBI" id="CHEBI:18420"/>
        <label>1</label>
    </ligand>
</feature>
<name>D3Q7U4_STANL</name>
<evidence type="ECO:0000256" key="1">
    <source>
        <dbReference type="PIRSR" id="PIRSR605502-1"/>
    </source>
</evidence>
<keyword evidence="1" id="KW-0460">Magnesium</keyword>
<organism evidence="2 3">
    <name type="scientific">Stackebrandtia nassauensis (strain DSM 44728 / CIP 108903 / NRRL B-16338 / NBRC 102104 / LLR-40K-21)</name>
    <dbReference type="NCBI Taxonomy" id="446470"/>
    <lineage>
        <taxon>Bacteria</taxon>
        <taxon>Bacillati</taxon>
        <taxon>Actinomycetota</taxon>
        <taxon>Actinomycetes</taxon>
        <taxon>Glycomycetales</taxon>
        <taxon>Glycomycetaceae</taxon>
        <taxon>Stackebrandtia</taxon>
    </lineage>
</organism>
<dbReference type="GO" id="GO:0046872">
    <property type="term" value="F:metal ion binding"/>
    <property type="evidence" value="ECO:0007669"/>
    <property type="project" value="UniProtKB-KW"/>
</dbReference>
<protein>
    <submittedName>
        <fullName evidence="2">ADP-ribosylation/Crystallin J1</fullName>
    </submittedName>
</protein>
<dbReference type="InterPro" id="IPR005502">
    <property type="entry name" value="Ribosyl_crysJ1"/>
</dbReference>
<evidence type="ECO:0000313" key="2">
    <source>
        <dbReference type="EMBL" id="ADD40449.1"/>
    </source>
</evidence>
<dbReference type="PANTHER" id="PTHR16222:SF12">
    <property type="entry name" value="ADP-RIBOSYLGLYCOHYDROLASE-RELATED"/>
    <property type="match status" value="1"/>
</dbReference>
<dbReference type="EMBL" id="CP001778">
    <property type="protein sequence ID" value="ADD40449.1"/>
    <property type="molecule type" value="Genomic_DNA"/>
</dbReference>
<dbReference type="HOGENOM" id="CLU_024566_5_0_11"/>
<dbReference type="InterPro" id="IPR050792">
    <property type="entry name" value="ADP-ribosylglycohydrolase"/>
</dbReference>
<dbReference type="PANTHER" id="PTHR16222">
    <property type="entry name" value="ADP-RIBOSYLGLYCOHYDROLASE"/>
    <property type="match status" value="1"/>
</dbReference>
<comment type="cofactor">
    <cofactor evidence="1">
        <name>Mg(2+)</name>
        <dbReference type="ChEBI" id="CHEBI:18420"/>
    </cofactor>
    <text evidence="1">Binds 2 magnesium ions per subunit.</text>
</comment>
<dbReference type="KEGG" id="sna:Snas_0737"/>
<accession>D3Q7U4</accession>
<reference evidence="2 3" key="1">
    <citation type="journal article" date="2009" name="Stand. Genomic Sci.">
        <title>Complete genome sequence of Stackebrandtia nassauensis type strain (LLR-40K-21).</title>
        <authorList>
            <person name="Munk C."/>
            <person name="Lapidus A."/>
            <person name="Copeland A."/>
            <person name="Jando M."/>
            <person name="Mayilraj S."/>
            <person name="Glavina Del Rio T."/>
            <person name="Nolan M."/>
            <person name="Chen F."/>
            <person name="Lucas S."/>
            <person name="Tice H."/>
            <person name="Cheng J.F."/>
            <person name="Han C."/>
            <person name="Detter J.C."/>
            <person name="Bruce D."/>
            <person name="Goodwin L."/>
            <person name="Chain P."/>
            <person name="Pitluck S."/>
            <person name="Goker M."/>
            <person name="Ovchinikova G."/>
            <person name="Pati A."/>
            <person name="Ivanova N."/>
            <person name="Mavromatis K."/>
            <person name="Chen A."/>
            <person name="Palaniappan K."/>
            <person name="Land M."/>
            <person name="Hauser L."/>
            <person name="Chang Y.J."/>
            <person name="Jeffries C.D."/>
            <person name="Bristow J."/>
            <person name="Eisen J.A."/>
            <person name="Markowitz V."/>
            <person name="Hugenholtz P."/>
            <person name="Kyrpides N.C."/>
            <person name="Klenk H.P."/>
        </authorList>
    </citation>
    <scope>NUCLEOTIDE SEQUENCE [LARGE SCALE GENOMIC DNA]</scope>
    <source>
        <strain evidence="3">DSM 44728 / CIP 108903 / NRRL B-16338 / NBRC 102104 / LLR-40K-21</strain>
    </source>
</reference>
<evidence type="ECO:0000313" key="3">
    <source>
        <dbReference type="Proteomes" id="UP000000844"/>
    </source>
</evidence>
<proteinExistence type="predicted"/>
<feature type="binding site" evidence="1">
    <location>
        <position position="341"/>
    </location>
    <ligand>
        <name>Mg(2+)</name>
        <dbReference type="ChEBI" id="CHEBI:18420"/>
        <label>1</label>
    </ligand>
</feature>
<sequence>MSMEEKWDAWSDGTTLRLSRSWTGYEIYRARFAPDGDGWAVTELQVETDPSRHRDTVNHPGQFVMLVNSLLLDEDDTLEQFQRADRGLRARASLEGLSVGDALGAQFFVPDNREHYRSQTVPDGLWQWTDDTQMAAVLTTHLCEHDEVRQDELARGFAAEFDLYRGYGPGAARLLRRVRDGEDWRQLSSELFGGNGSFGNGAAMRVAPLGAWFADRGTHQVVEQAALSAEITHSHAEGIAGAVAVAVAAALAAADEVPPPVELLTQVIAATPPGAVRDGLMDARDLPDSTRPEDAARLLGNGSATTAADTVPICAWLAIHNLSDFPAAFWATASVGGDIDTNCAIVGGIVSGHLGSAAIPTEWRSAREPLPD</sequence>
<feature type="binding site" evidence="1">
    <location>
        <position position="131"/>
    </location>
    <ligand>
        <name>Mg(2+)</name>
        <dbReference type="ChEBI" id="CHEBI:18420"/>
        <label>1</label>
    </ligand>
</feature>
<dbReference type="eggNOG" id="COG1397">
    <property type="taxonomic scope" value="Bacteria"/>
</dbReference>
<dbReference type="InterPro" id="IPR036705">
    <property type="entry name" value="Ribosyl_crysJ1_sf"/>
</dbReference>
<dbReference type="STRING" id="446470.Snas_0737"/>
<feature type="binding site" evidence="1">
    <location>
        <position position="129"/>
    </location>
    <ligand>
        <name>Mg(2+)</name>
        <dbReference type="ChEBI" id="CHEBI:18420"/>
        <label>1</label>
    </ligand>
</feature>
<keyword evidence="3" id="KW-1185">Reference proteome</keyword>
<dbReference type="Gene3D" id="1.10.4080.10">
    <property type="entry name" value="ADP-ribosylation/Crystallin J1"/>
    <property type="match status" value="1"/>
</dbReference>
<dbReference type="Pfam" id="PF03747">
    <property type="entry name" value="ADP_ribosyl_GH"/>
    <property type="match status" value="1"/>
</dbReference>
<keyword evidence="1" id="KW-0479">Metal-binding</keyword>
<feature type="binding site" evidence="1">
    <location>
        <position position="338"/>
    </location>
    <ligand>
        <name>Mg(2+)</name>
        <dbReference type="ChEBI" id="CHEBI:18420"/>
        <label>1</label>
    </ligand>
</feature>